<evidence type="ECO:0000313" key="2">
    <source>
        <dbReference type="EMBL" id="MBD2534878.1"/>
    </source>
</evidence>
<dbReference type="Pfam" id="PF03992">
    <property type="entry name" value="ABM"/>
    <property type="match status" value="1"/>
</dbReference>
<evidence type="ECO:0000259" key="1">
    <source>
        <dbReference type="PROSITE" id="PS51725"/>
    </source>
</evidence>
<accession>A0ABR8E092</accession>
<gene>
    <name evidence="2" type="ORF">H6G97_37735</name>
</gene>
<evidence type="ECO:0000313" key="3">
    <source>
        <dbReference type="Proteomes" id="UP000623440"/>
    </source>
</evidence>
<dbReference type="Proteomes" id="UP000623440">
    <property type="component" value="Unassembled WGS sequence"/>
</dbReference>
<dbReference type="InterPro" id="IPR007138">
    <property type="entry name" value="ABM_dom"/>
</dbReference>
<keyword evidence="2" id="KW-0560">Oxidoreductase</keyword>
<dbReference type="SUPFAM" id="SSF54909">
    <property type="entry name" value="Dimeric alpha+beta barrel"/>
    <property type="match status" value="1"/>
</dbReference>
<name>A0ABR8E092_9NOSO</name>
<dbReference type="EMBL" id="JACJSI010000206">
    <property type="protein sequence ID" value="MBD2534878.1"/>
    <property type="molecule type" value="Genomic_DNA"/>
</dbReference>
<keyword evidence="3" id="KW-1185">Reference proteome</keyword>
<protein>
    <submittedName>
        <fullName evidence="2">Antibiotic biosynthesis monooxygenase</fullName>
    </submittedName>
</protein>
<dbReference type="Gene3D" id="3.30.70.100">
    <property type="match status" value="1"/>
</dbReference>
<feature type="domain" description="ABM" evidence="1">
    <location>
        <begin position="6"/>
        <end position="100"/>
    </location>
</feature>
<comment type="caution">
    <text evidence="2">The sequence shown here is derived from an EMBL/GenBank/DDBJ whole genome shotgun (WGS) entry which is preliminary data.</text>
</comment>
<dbReference type="PROSITE" id="PS51725">
    <property type="entry name" value="ABM"/>
    <property type="match status" value="1"/>
</dbReference>
<dbReference type="RefSeq" id="WP_190945757.1">
    <property type="nucleotide sequence ID" value="NZ_JACJSI010000206.1"/>
</dbReference>
<proteinExistence type="predicted"/>
<reference evidence="2 3" key="1">
    <citation type="journal article" date="2020" name="ISME J.">
        <title>Comparative genomics reveals insights into cyanobacterial evolution and habitat adaptation.</title>
        <authorList>
            <person name="Chen M.Y."/>
            <person name="Teng W.K."/>
            <person name="Zhao L."/>
            <person name="Hu C.X."/>
            <person name="Zhou Y.K."/>
            <person name="Han B.P."/>
            <person name="Song L.R."/>
            <person name="Shu W.S."/>
        </authorList>
    </citation>
    <scope>NUCLEOTIDE SEQUENCE [LARGE SCALE GENOMIC DNA]</scope>
    <source>
        <strain evidence="2 3">FACHB-838</strain>
    </source>
</reference>
<sequence>MSSKPITVLVSVRTKPGMEEAYKKELMNVLKHVFAEPNLLNFKVNQNPHDPTKFMFYETWADKNDFETAQLNRPYRKPYLKRTKNLLAEPIQWTIWETILSLKTN</sequence>
<dbReference type="InterPro" id="IPR011008">
    <property type="entry name" value="Dimeric_a/b-barrel"/>
</dbReference>
<organism evidence="2 3">
    <name type="scientific">Nostoc flagelliforme FACHB-838</name>
    <dbReference type="NCBI Taxonomy" id="2692904"/>
    <lineage>
        <taxon>Bacteria</taxon>
        <taxon>Bacillati</taxon>
        <taxon>Cyanobacteriota</taxon>
        <taxon>Cyanophyceae</taxon>
        <taxon>Nostocales</taxon>
        <taxon>Nostocaceae</taxon>
        <taxon>Nostoc</taxon>
    </lineage>
</organism>
<keyword evidence="2" id="KW-0503">Monooxygenase</keyword>
<dbReference type="GO" id="GO:0004497">
    <property type="term" value="F:monooxygenase activity"/>
    <property type="evidence" value="ECO:0007669"/>
    <property type="project" value="UniProtKB-KW"/>
</dbReference>